<dbReference type="InterPro" id="IPR029063">
    <property type="entry name" value="SAM-dependent_MTases_sf"/>
</dbReference>
<dbReference type="Proteomes" id="UP001424441">
    <property type="component" value="Unassembled WGS sequence"/>
</dbReference>
<reference evidence="5" key="1">
    <citation type="journal article" date="2019" name="Int. J. Syst. Evol. Microbiol.">
        <title>The Global Catalogue of Microorganisms (GCM) 10K type strain sequencing project: providing services to taxonomists for standard genome sequencing and annotation.</title>
        <authorList>
            <consortium name="The Broad Institute Genomics Platform"/>
            <consortium name="The Broad Institute Genome Sequencing Center for Infectious Disease"/>
            <person name="Wu L."/>
            <person name="Ma J."/>
        </authorList>
    </citation>
    <scope>NUCLEOTIDE SEQUENCE [LARGE SCALE GENOMIC DNA]</scope>
    <source>
        <strain evidence="5">JCM 15115</strain>
    </source>
</reference>
<sequence length="271" mass="29003">MPEMTLPEKELPETTPLEALGETEDVFHRGRFHLIQPALKGHRSGVDAMMLAACVPHEFNGYVADLGAGAGAAGFAVAARCEQAQVTLIERSELMTEFARKSMALVVNASLAPRLSLLNADVSLTGKKREEAGLISNYFDFAIMNPPFNSAADRSTPHVLKAEAHVMPPDMFETWIKTAAAIVKPGGSVAIIARPASLYTILTALSARFGAIQIIPIHPRPQAAAIRLIFIGVKGSKAPLSFQPALNLHENTGNSFTERAIAINNGLTSLL</sequence>
<dbReference type="PROSITE" id="PS00092">
    <property type="entry name" value="N6_MTASE"/>
    <property type="match status" value="1"/>
</dbReference>
<proteinExistence type="predicted"/>
<comment type="caution">
    <text evidence="4">The sequence shown here is derived from an EMBL/GenBank/DDBJ whole genome shotgun (WGS) entry which is preliminary data.</text>
</comment>
<dbReference type="InterPro" id="IPR050210">
    <property type="entry name" value="tRNA_Adenine-N(6)_MTase"/>
</dbReference>
<gene>
    <name evidence="4" type="ORF">GCM10008943_04400</name>
</gene>
<evidence type="ECO:0000313" key="5">
    <source>
        <dbReference type="Proteomes" id="UP001424441"/>
    </source>
</evidence>
<evidence type="ECO:0000256" key="1">
    <source>
        <dbReference type="ARBA" id="ARBA00022603"/>
    </source>
</evidence>
<dbReference type="EMBL" id="BAAADE010000001">
    <property type="protein sequence ID" value="GAA0592489.1"/>
    <property type="molecule type" value="Genomic_DNA"/>
</dbReference>
<dbReference type="SUPFAM" id="SSF53335">
    <property type="entry name" value="S-adenosyl-L-methionine-dependent methyltransferases"/>
    <property type="match status" value="1"/>
</dbReference>
<keyword evidence="1" id="KW-0489">Methyltransferase</keyword>
<keyword evidence="1" id="KW-0808">Transferase</keyword>
<feature type="domain" description="Methyltransferase small" evidence="3">
    <location>
        <begin position="49"/>
        <end position="214"/>
    </location>
</feature>
<accession>A0ABP3QLP7</accession>
<evidence type="ECO:0000313" key="4">
    <source>
        <dbReference type="EMBL" id="GAA0592489.1"/>
    </source>
</evidence>
<dbReference type="Pfam" id="PF05175">
    <property type="entry name" value="MTS"/>
    <property type="match status" value="1"/>
</dbReference>
<name>A0ABP3QLP7_9HYPH</name>
<keyword evidence="2" id="KW-0949">S-adenosyl-L-methionine</keyword>
<protein>
    <submittedName>
        <fullName evidence="4">tRNA1(Val) (Adenine(37)-N6)-methyltransferase</fullName>
    </submittedName>
</protein>
<keyword evidence="5" id="KW-1185">Reference proteome</keyword>
<dbReference type="InterPro" id="IPR007848">
    <property type="entry name" value="Small_mtfrase_dom"/>
</dbReference>
<evidence type="ECO:0000259" key="3">
    <source>
        <dbReference type="Pfam" id="PF05175"/>
    </source>
</evidence>
<dbReference type="PANTHER" id="PTHR47739">
    <property type="entry name" value="TRNA1(VAL) (ADENINE(37)-N6)-METHYLTRANSFERASE"/>
    <property type="match status" value="1"/>
</dbReference>
<evidence type="ECO:0000256" key="2">
    <source>
        <dbReference type="ARBA" id="ARBA00022691"/>
    </source>
</evidence>
<dbReference type="InterPro" id="IPR002052">
    <property type="entry name" value="DNA_methylase_N6_adenine_CS"/>
</dbReference>
<dbReference type="Gene3D" id="3.40.50.150">
    <property type="entry name" value="Vaccinia Virus protein VP39"/>
    <property type="match status" value="1"/>
</dbReference>
<organism evidence="4 5">
    <name type="scientific">Paenochrobactrum glaciei</name>
    <dbReference type="NCBI Taxonomy" id="486407"/>
    <lineage>
        <taxon>Bacteria</taxon>
        <taxon>Pseudomonadati</taxon>
        <taxon>Pseudomonadota</taxon>
        <taxon>Alphaproteobacteria</taxon>
        <taxon>Hyphomicrobiales</taxon>
        <taxon>Brucellaceae</taxon>
        <taxon>Paenochrobactrum</taxon>
    </lineage>
</organism>
<dbReference type="PANTHER" id="PTHR47739:SF1">
    <property type="entry name" value="TRNA1(VAL) (ADENINE(37)-N6)-METHYLTRANSFERASE"/>
    <property type="match status" value="1"/>
</dbReference>